<dbReference type="Gene3D" id="3.20.20.70">
    <property type="entry name" value="Aldolase class I"/>
    <property type="match status" value="1"/>
</dbReference>
<evidence type="ECO:0000256" key="7">
    <source>
        <dbReference type="ARBA" id="ARBA00022723"/>
    </source>
</evidence>
<accession>A0ABX2VCF1</accession>
<reference evidence="14 15" key="1">
    <citation type="submission" date="2016-03" db="EMBL/GenBank/DDBJ databases">
        <authorList>
            <person name="Cho S.-Y."/>
            <person name="Lim S."/>
            <person name="Kim H."/>
            <person name="Soh E.H."/>
            <person name="Moon J.S."/>
        </authorList>
    </citation>
    <scope>NUCLEOTIDE SEQUENCE [LARGE SCALE GENOMIC DNA]</scope>
    <source>
        <strain evidence="14 15">KCTC 3810</strain>
    </source>
</reference>
<dbReference type="PANTHER" id="PTHR30352:SF2">
    <property type="entry name" value="ANAEROBIC RIBONUCLEOSIDE-TRIPHOSPHATE REDUCTASE-ACTIVATING PROTEIN"/>
    <property type="match status" value="1"/>
</dbReference>
<dbReference type="SFLD" id="SFLDG01066">
    <property type="entry name" value="organic_radical-activating_enz"/>
    <property type="match status" value="1"/>
</dbReference>
<proteinExistence type="inferred from homology"/>
<dbReference type="Pfam" id="PF13353">
    <property type="entry name" value="Fer4_12"/>
    <property type="match status" value="1"/>
</dbReference>
<evidence type="ECO:0000313" key="15">
    <source>
        <dbReference type="Proteomes" id="UP000078447"/>
    </source>
</evidence>
<dbReference type="Proteomes" id="UP000078447">
    <property type="component" value="Unassembled WGS sequence"/>
</dbReference>
<dbReference type="InterPro" id="IPR013785">
    <property type="entry name" value="Aldolase_TIM"/>
</dbReference>
<dbReference type="PROSITE" id="PS01087">
    <property type="entry name" value="RADICAL_ACTIVATING"/>
    <property type="match status" value="1"/>
</dbReference>
<dbReference type="NCBIfam" id="TIGR02491">
    <property type="entry name" value="NrdG"/>
    <property type="match status" value="1"/>
</dbReference>
<evidence type="ECO:0000313" key="14">
    <source>
        <dbReference type="EMBL" id="OAN15907.1"/>
    </source>
</evidence>
<evidence type="ECO:0000256" key="2">
    <source>
        <dbReference type="ARBA" id="ARBA00003852"/>
    </source>
</evidence>
<dbReference type="PIRSF" id="PIRSF000368">
    <property type="entry name" value="NrdG"/>
    <property type="match status" value="1"/>
</dbReference>
<keyword evidence="7" id="KW-0479">Metal-binding</keyword>
<keyword evidence="5" id="KW-0004">4Fe-4S</keyword>
<evidence type="ECO:0000256" key="4">
    <source>
        <dbReference type="ARBA" id="ARBA00014281"/>
    </source>
</evidence>
<dbReference type="RefSeq" id="WP_028106657.1">
    <property type="nucleotide sequence ID" value="NZ_LVVL01000001.1"/>
</dbReference>
<gene>
    <name evidence="14" type="ORF">A3783_08225</name>
</gene>
<name>A0ABX2VCF1_9BACL</name>
<comment type="function">
    <text evidence="2 12">Activation of anaerobic ribonucleoside-triphosphate reductase under anaerobic conditions by generation of an organic free radical, using S-adenosylmethionine and reduced flavodoxin as cosubstrates to produce 5'-deoxy-adenosine.</text>
</comment>
<keyword evidence="10" id="KW-0411">Iron-sulfur</keyword>
<dbReference type="EC" id="1.97.1.-" evidence="12"/>
<dbReference type="SFLD" id="SFLDF00299">
    <property type="entry name" value="anaerobic_ribonucleoside-triph"/>
    <property type="match status" value="1"/>
</dbReference>
<dbReference type="SFLD" id="SFLDG01063">
    <property type="entry name" value="activating_enzymes__group_1"/>
    <property type="match status" value="1"/>
</dbReference>
<evidence type="ECO:0000256" key="5">
    <source>
        <dbReference type="ARBA" id="ARBA00022485"/>
    </source>
</evidence>
<evidence type="ECO:0000256" key="11">
    <source>
        <dbReference type="ARBA" id="ARBA00047365"/>
    </source>
</evidence>
<dbReference type="InterPro" id="IPR001989">
    <property type="entry name" value="Radical_activat_CS"/>
</dbReference>
<evidence type="ECO:0000259" key="13">
    <source>
        <dbReference type="PROSITE" id="PS51918"/>
    </source>
</evidence>
<dbReference type="CDD" id="cd01335">
    <property type="entry name" value="Radical_SAM"/>
    <property type="match status" value="1"/>
</dbReference>
<keyword evidence="9" id="KW-0408">Iron</keyword>
<dbReference type="SUPFAM" id="SSF102114">
    <property type="entry name" value="Radical SAM enzymes"/>
    <property type="match status" value="1"/>
</dbReference>
<evidence type="ECO:0000256" key="3">
    <source>
        <dbReference type="ARBA" id="ARBA00009777"/>
    </source>
</evidence>
<dbReference type="InterPro" id="IPR007197">
    <property type="entry name" value="rSAM"/>
</dbReference>
<keyword evidence="8 12" id="KW-0560">Oxidoreductase</keyword>
<evidence type="ECO:0000256" key="8">
    <source>
        <dbReference type="ARBA" id="ARBA00023002"/>
    </source>
</evidence>
<keyword evidence="15" id="KW-1185">Reference proteome</keyword>
<evidence type="ECO:0000256" key="9">
    <source>
        <dbReference type="ARBA" id="ARBA00023004"/>
    </source>
</evidence>
<comment type="similarity">
    <text evidence="3 12">Belongs to the organic radical-activating enzymes family.</text>
</comment>
<protein>
    <recommendedName>
        <fullName evidence="4 12">Anaerobic ribonucleoside-triphosphate reductase-activating protein</fullName>
        <ecNumber evidence="12">1.97.1.-</ecNumber>
    </recommendedName>
</protein>
<organism evidence="14 15">
    <name type="scientific">Exiguobacterium undae</name>
    <dbReference type="NCBI Taxonomy" id="169177"/>
    <lineage>
        <taxon>Bacteria</taxon>
        <taxon>Bacillati</taxon>
        <taxon>Bacillota</taxon>
        <taxon>Bacilli</taxon>
        <taxon>Bacillales</taxon>
        <taxon>Bacillales Family XII. Incertae Sedis</taxon>
        <taxon>Exiguobacterium</taxon>
    </lineage>
</organism>
<evidence type="ECO:0000256" key="10">
    <source>
        <dbReference type="ARBA" id="ARBA00023014"/>
    </source>
</evidence>
<comment type="cofactor">
    <cofactor evidence="1">
        <name>[4Fe-4S] cluster</name>
        <dbReference type="ChEBI" id="CHEBI:49883"/>
    </cofactor>
</comment>
<dbReference type="InterPro" id="IPR058240">
    <property type="entry name" value="rSAM_sf"/>
</dbReference>
<dbReference type="PANTHER" id="PTHR30352">
    <property type="entry name" value="PYRUVATE FORMATE-LYASE-ACTIVATING ENZYME"/>
    <property type="match status" value="1"/>
</dbReference>
<comment type="catalytic activity">
    <reaction evidence="11">
        <text>glycyl-[protein] + reduced [flavodoxin] + S-adenosyl-L-methionine = glycin-2-yl radical-[protein] + semiquinone [flavodoxin] + 5'-deoxyadenosine + L-methionine + H(+)</text>
        <dbReference type="Rhea" id="RHEA:61976"/>
        <dbReference type="Rhea" id="RHEA-COMP:10622"/>
        <dbReference type="Rhea" id="RHEA-COMP:14480"/>
        <dbReference type="Rhea" id="RHEA-COMP:15993"/>
        <dbReference type="Rhea" id="RHEA-COMP:15994"/>
        <dbReference type="ChEBI" id="CHEBI:15378"/>
        <dbReference type="ChEBI" id="CHEBI:17319"/>
        <dbReference type="ChEBI" id="CHEBI:29947"/>
        <dbReference type="ChEBI" id="CHEBI:32722"/>
        <dbReference type="ChEBI" id="CHEBI:57618"/>
        <dbReference type="ChEBI" id="CHEBI:57844"/>
        <dbReference type="ChEBI" id="CHEBI:59789"/>
        <dbReference type="ChEBI" id="CHEBI:140311"/>
    </reaction>
</comment>
<sequence length="152" mass="16978">MRLLQILADSVVDGPGLRTVIFFAGCPHHCPGCHNPESWASDGGQDYTVDQVIQQIEQIGSRRITISGGEPFFQPTALVELVAALAGYEIYLFTGYTLDQLMRDEQARWVLARIDCLIDGRYVQTLPDHSLRIRGSTNQRILKADALKNYLS</sequence>
<dbReference type="PROSITE" id="PS51918">
    <property type="entry name" value="RADICAL_SAM"/>
    <property type="match status" value="1"/>
</dbReference>
<evidence type="ECO:0000256" key="12">
    <source>
        <dbReference type="PIRNR" id="PIRNR000368"/>
    </source>
</evidence>
<dbReference type="InterPro" id="IPR012837">
    <property type="entry name" value="NrdG"/>
</dbReference>
<evidence type="ECO:0000256" key="1">
    <source>
        <dbReference type="ARBA" id="ARBA00001966"/>
    </source>
</evidence>
<comment type="caution">
    <text evidence="14">The sequence shown here is derived from an EMBL/GenBank/DDBJ whole genome shotgun (WGS) entry which is preliminary data.</text>
</comment>
<keyword evidence="6" id="KW-0949">S-adenosyl-L-methionine</keyword>
<dbReference type="SFLD" id="SFLDS00029">
    <property type="entry name" value="Radical_SAM"/>
    <property type="match status" value="1"/>
</dbReference>
<dbReference type="EMBL" id="LVVL01000001">
    <property type="protein sequence ID" value="OAN15907.1"/>
    <property type="molecule type" value="Genomic_DNA"/>
</dbReference>
<evidence type="ECO:0000256" key="6">
    <source>
        <dbReference type="ARBA" id="ARBA00022691"/>
    </source>
</evidence>
<feature type="domain" description="Radical SAM core" evidence="13">
    <location>
        <begin position="12"/>
        <end position="152"/>
    </location>
</feature>
<dbReference type="InterPro" id="IPR034457">
    <property type="entry name" value="Organic_radical-activating"/>
</dbReference>